<keyword evidence="1" id="KW-0732">Signal</keyword>
<dbReference type="Pfam" id="PF14416">
    <property type="entry name" value="PMR5N"/>
    <property type="match status" value="1"/>
</dbReference>
<dbReference type="PANTHER" id="PTHR32285:SF42">
    <property type="entry name" value="PROTEIN TRICHOME BIREFRINGENCE-LIKE 37"/>
    <property type="match status" value="1"/>
</dbReference>
<gene>
    <name evidence="3" type="primary">TBL37</name>
    <name evidence="3" type="ORF">CK203_113517</name>
</gene>
<dbReference type="AlphaFoldDB" id="A0A438CRD1"/>
<dbReference type="EMBL" id="QGNW01002064">
    <property type="protein sequence ID" value="RVW25738.1"/>
    <property type="molecule type" value="Genomic_DNA"/>
</dbReference>
<dbReference type="Proteomes" id="UP000288805">
    <property type="component" value="Unassembled WGS sequence"/>
</dbReference>
<protein>
    <submittedName>
        <fullName evidence="3">Protein trichome birefringence-like 37</fullName>
    </submittedName>
</protein>
<dbReference type="PANTHER" id="PTHR32285">
    <property type="entry name" value="PROTEIN TRICHOME BIREFRINGENCE-LIKE 9-RELATED"/>
    <property type="match status" value="1"/>
</dbReference>
<proteinExistence type="predicted"/>
<feature type="chain" id="PRO_5019352742" evidence="1">
    <location>
        <begin position="28"/>
        <end position="111"/>
    </location>
</feature>
<comment type="caution">
    <text evidence="3">The sequence shown here is derived from an EMBL/GenBank/DDBJ whole genome shotgun (WGS) entry which is preliminary data.</text>
</comment>
<sequence length="111" mass="12805">MGVSTVRCHLVVQGLLFLILLLQQARADHQVYNVSGLRSRKQVSSCNLFQGKWVFDASYPFYDASNCPFIDPEFDCQKYGRPDKQYLKYSWKPDSCDLPRYSLSPQTQTSL</sequence>
<evidence type="ECO:0000313" key="4">
    <source>
        <dbReference type="Proteomes" id="UP000288805"/>
    </source>
</evidence>
<reference evidence="3 4" key="1">
    <citation type="journal article" date="2018" name="PLoS Genet.">
        <title>Population sequencing reveals clonal diversity and ancestral inbreeding in the grapevine cultivar Chardonnay.</title>
        <authorList>
            <person name="Roach M.J."/>
            <person name="Johnson D.L."/>
            <person name="Bohlmann J."/>
            <person name="van Vuuren H.J."/>
            <person name="Jones S.J."/>
            <person name="Pretorius I.S."/>
            <person name="Schmidt S.A."/>
            <person name="Borneman A.R."/>
        </authorList>
    </citation>
    <scope>NUCLEOTIDE SEQUENCE [LARGE SCALE GENOMIC DNA]</scope>
    <source>
        <strain evidence="4">cv. Chardonnay</strain>
        <tissue evidence="3">Leaf</tissue>
    </source>
</reference>
<evidence type="ECO:0000256" key="1">
    <source>
        <dbReference type="SAM" id="SignalP"/>
    </source>
</evidence>
<evidence type="ECO:0000313" key="3">
    <source>
        <dbReference type="EMBL" id="RVW25738.1"/>
    </source>
</evidence>
<name>A0A438CRD1_VITVI</name>
<feature type="signal peptide" evidence="1">
    <location>
        <begin position="1"/>
        <end position="27"/>
    </location>
</feature>
<organism evidence="3 4">
    <name type="scientific">Vitis vinifera</name>
    <name type="common">Grape</name>
    <dbReference type="NCBI Taxonomy" id="29760"/>
    <lineage>
        <taxon>Eukaryota</taxon>
        <taxon>Viridiplantae</taxon>
        <taxon>Streptophyta</taxon>
        <taxon>Embryophyta</taxon>
        <taxon>Tracheophyta</taxon>
        <taxon>Spermatophyta</taxon>
        <taxon>Magnoliopsida</taxon>
        <taxon>eudicotyledons</taxon>
        <taxon>Gunneridae</taxon>
        <taxon>Pentapetalae</taxon>
        <taxon>rosids</taxon>
        <taxon>Vitales</taxon>
        <taxon>Vitaceae</taxon>
        <taxon>Viteae</taxon>
        <taxon>Vitis</taxon>
    </lineage>
</organism>
<feature type="domain" description="Trichome birefringence-like N-terminal" evidence="2">
    <location>
        <begin position="45"/>
        <end position="97"/>
    </location>
</feature>
<dbReference type="GO" id="GO:0016413">
    <property type="term" value="F:O-acetyltransferase activity"/>
    <property type="evidence" value="ECO:0007669"/>
    <property type="project" value="InterPro"/>
</dbReference>
<dbReference type="InterPro" id="IPR029962">
    <property type="entry name" value="TBL"/>
</dbReference>
<evidence type="ECO:0000259" key="2">
    <source>
        <dbReference type="Pfam" id="PF14416"/>
    </source>
</evidence>
<accession>A0A438CRD1</accession>
<dbReference type="InterPro" id="IPR025846">
    <property type="entry name" value="TBL_N"/>
</dbReference>